<dbReference type="Pfam" id="PF13091">
    <property type="entry name" value="PLDc_2"/>
    <property type="match status" value="2"/>
</dbReference>
<dbReference type="PANTHER" id="PTHR21248">
    <property type="entry name" value="CARDIOLIPIN SYNTHASE"/>
    <property type="match status" value="1"/>
</dbReference>
<dbReference type="InterPro" id="IPR025202">
    <property type="entry name" value="PLD-like_dom"/>
</dbReference>
<feature type="domain" description="PLD phosphodiesterase" evidence="2">
    <location>
        <begin position="410"/>
        <end position="437"/>
    </location>
</feature>
<reference evidence="3 4" key="1">
    <citation type="submission" date="2019-06" db="EMBL/GenBank/DDBJ databases">
        <title>Quisquiliibacterium sp. nov., isolated from a maize field.</title>
        <authorList>
            <person name="Lin S.-Y."/>
            <person name="Tsai C.-F."/>
            <person name="Young C.-C."/>
        </authorList>
    </citation>
    <scope>NUCLEOTIDE SEQUENCE [LARGE SCALE GENOMIC DNA]</scope>
    <source>
        <strain evidence="3 4">CC-CFT501</strain>
    </source>
</reference>
<proteinExistence type="predicted"/>
<dbReference type="EMBL" id="VDUY01000004">
    <property type="protein sequence ID" value="TXL65556.1"/>
    <property type="molecule type" value="Genomic_DNA"/>
</dbReference>
<feature type="region of interest" description="Disordered" evidence="1">
    <location>
        <begin position="58"/>
        <end position="80"/>
    </location>
</feature>
<feature type="domain" description="PLD phosphodiesterase" evidence="2">
    <location>
        <begin position="223"/>
        <end position="250"/>
    </location>
</feature>
<evidence type="ECO:0000259" key="2">
    <source>
        <dbReference type="PROSITE" id="PS50035"/>
    </source>
</evidence>
<dbReference type="CDD" id="cd09159">
    <property type="entry name" value="PLDc_ybhO_like_2"/>
    <property type="match status" value="1"/>
</dbReference>
<dbReference type="SUPFAM" id="SSF56024">
    <property type="entry name" value="Phospholipase D/nuclease"/>
    <property type="match status" value="2"/>
</dbReference>
<evidence type="ECO:0000256" key="1">
    <source>
        <dbReference type="SAM" id="MobiDB-lite"/>
    </source>
</evidence>
<evidence type="ECO:0000313" key="3">
    <source>
        <dbReference type="EMBL" id="TXL65556.1"/>
    </source>
</evidence>
<dbReference type="CDD" id="cd09110">
    <property type="entry name" value="PLDc_CLS_1"/>
    <property type="match status" value="1"/>
</dbReference>
<comment type="caution">
    <text evidence="3">The sequence shown here is derived from an EMBL/GenBank/DDBJ whole genome shotgun (WGS) entry which is preliminary data.</text>
</comment>
<dbReference type="GO" id="GO:0030572">
    <property type="term" value="F:phosphatidyltransferase activity"/>
    <property type="evidence" value="ECO:0007669"/>
    <property type="project" value="UniProtKB-ARBA"/>
</dbReference>
<dbReference type="OrthoDB" id="9762009at2"/>
<dbReference type="SMART" id="SM00155">
    <property type="entry name" value="PLDc"/>
    <property type="match status" value="2"/>
</dbReference>
<dbReference type="GO" id="GO:0032049">
    <property type="term" value="P:cardiolipin biosynthetic process"/>
    <property type="evidence" value="ECO:0007669"/>
    <property type="project" value="UniProtKB-ARBA"/>
</dbReference>
<dbReference type="InterPro" id="IPR001736">
    <property type="entry name" value="PLipase_D/transphosphatidylase"/>
</dbReference>
<dbReference type="PANTHER" id="PTHR21248:SF22">
    <property type="entry name" value="PHOSPHOLIPASE D"/>
    <property type="match status" value="1"/>
</dbReference>
<dbReference type="Gene3D" id="3.30.870.10">
    <property type="entry name" value="Endonuclease Chain A"/>
    <property type="match status" value="2"/>
</dbReference>
<accession>A0A5C8NWF9</accession>
<name>A0A5C8NWF9_9BURK</name>
<dbReference type="AlphaFoldDB" id="A0A5C8NWF9"/>
<organism evidence="3 4">
    <name type="scientific">Zeimonas arvi</name>
    <dbReference type="NCBI Taxonomy" id="2498847"/>
    <lineage>
        <taxon>Bacteria</taxon>
        <taxon>Pseudomonadati</taxon>
        <taxon>Pseudomonadota</taxon>
        <taxon>Betaproteobacteria</taxon>
        <taxon>Burkholderiales</taxon>
        <taxon>Burkholderiaceae</taxon>
        <taxon>Zeimonas</taxon>
    </lineage>
</organism>
<evidence type="ECO:0000313" key="4">
    <source>
        <dbReference type="Proteomes" id="UP000321548"/>
    </source>
</evidence>
<dbReference type="Proteomes" id="UP000321548">
    <property type="component" value="Unassembled WGS sequence"/>
</dbReference>
<sequence length="497" mass="53247">MGRDLAIGAGGSGRVTFGSEMGGSGSGLPAWVARRLATAWLSVALLAALAGCAGLPERDPAPRAASRGEMRERVTVRGEQGKVEPRSVRRVLAEVGAEGRAELVAHHLRVMAGSGDVDLYRGNAVRLLVDGPVAFDAMKRAISAARHRILLESYIVEDQGVAAEIGALLERKAGEGVSVALIYDSVGSMRTPPEYFASLEKSGVITCAFNPVNPLRRPGYWGINHRDHRKLLVVDNEVAFTGGINISQVYSSGSFRPRPPTDGGDAVLDGWRDTQIELRGPVVGALAVSFGEMWGRQGCRGELGGAYPASVAQPGERVVKVLTSDPGDPENRIYRVLLSAIDAARVSVHVTMAYFVPGADMIQALCDAAGRGVHVSLLLPGRSDFALVLHGGRSYYSQLLACGVEIHEMAHALLHAKTAVIDGVLSTVGSSNMDWRSFVMNSEINVIVLGAELGAEMEALFEKDLATARRIDPQEWERRGAWQRLMEAIGRMAERLL</sequence>
<keyword evidence="4" id="KW-1185">Reference proteome</keyword>
<protein>
    <submittedName>
        <fullName evidence="3">Cardiolipin synthase B</fullName>
    </submittedName>
</protein>
<gene>
    <name evidence="3" type="ORF">FHP08_12330</name>
</gene>
<dbReference type="PROSITE" id="PS50035">
    <property type="entry name" value="PLD"/>
    <property type="match status" value="2"/>
</dbReference>